<sequence>MKNKSPTFTSCCIANSHILRG</sequence>
<protein>
    <submittedName>
        <fullName evidence="1">Uncharacterized protein</fullName>
    </submittedName>
</protein>
<reference evidence="1" key="1">
    <citation type="submission" date="2014-11" db="EMBL/GenBank/DDBJ databases">
        <authorList>
            <person name="Amaro Gonzalez C."/>
        </authorList>
    </citation>
    <scope>NUCLEOTIDE SEQUENCE</scope>
</reference>
<accession>A0A0E9TF12</accession>
<organism evidence="1">
    <name type="scientific">Anguilla anguilla</name>
    <name type="common">European freshwater eel</name>
    <name type="synonym">Muraena anguilla</name>
    <dbReference type="NCBI Taxonomy" id="7936"/>
    <lineage>
        <taxon>Eukaryota</taxon>
        <taxon>Metazoa</taxon>
        <taxon>Chordata</taxon>
        <taxon>Craniata</taxon>
        <taxon>Vertebrata</taxon>
        <taxon>Euteleostomi</taxon>
        <taxon>Actinopterygii</taxon>
        <taxon>Neopterygii</taxon>
        <taxon>Teleostei</taxon>
        <taxon>Anguilliformes</taxon>
        <taxon>Anguillidae</taxon>
        <taxon>Anguilla</taxon>
    </lineage>
</organism>
<name>A0A0E9TF12_ANGAN</name>
<proteinExistence type="predicted"/>
<dbReference type="EMBL" id="GBXM01057279">
    <property type="protein sequence ID" value="JAH51298.1"/>
    <property type="molecule type" value="Transcribed_RNA"/>
</dbReference>
<evidence type="ECO:0000313" key="1">
    <source>
        <dbReference type="EMBL" id="JAH51298.1"/>
    </source>
</evidence>
<dbReference type="AlphaFoldDB" id="A0A0E9TF12"/>
<reference evidence="1" key="2">
    <citation type="journal article" date="2015" name="Fish Shellfish Immunol.">
        <title>Early steps in the European eel (Anguilla anguilla)-Vibrio vulnificus interaction in the gills: Role of the RtxA13 toxin.</title>
        <authorList>
            <person name="Callol A."/>
            <person name="Pajuelo D."/>
            <person name="Ebbesson L."/>
            <person name="Teles M."/>
            <person name="MacKenzie S."/>
            <person name="Amaro C."/>
        </authorList>
    </citation>
    <scope>NUCLEOTIDE SEQUENCE</scope>
</reference>